<name>A4CBW1_9GAMM</name>
<dbReference type="OrthoDB" id="3733126at2"/>
<accession>A4CBW1</accession>
<dbReference type="InterPro" id="IPR007345">
    <property type="entry name" value="Polysacch_pyruvyl_Trfase"/>
</dbReference>
<evidence type="ECO:0000313" key="3">
    <source>
        <dbReference type="Proteomes" id="UP000006201"/>
    </source>
</evidence>
<evidence type="ECO:0000259" key="1">
    <source>
        <dbReference type="Pfam" id="PF04230"/>
    </source>
</evidence>
<dbReference type="AlphaFoldDB" id="A4CBW1"/>
<evidence type="ECO:0000313" key="2">
    <source>
        <dbReference type="EMBL" id="EAR27848.1"/>
    </source>
</evidence>
<organism evidence="2 3">
    <name type="scientific">Pseudoalteromonas tunicata D2</name>
    <dbReference type="NCBI Taxonomy" id="87626"/>
    <lineage>
        <taxon>Bacteria</taxon>
        <taxon>Pseudomonadati</taxon>
        <taxon>Pseudomonadota</taxon>
        <taxon>Gammaproteobacteria</taxon>
        <taxon>Alteromonadales</taxon>
        <taxon>Pseudoalteromonadaceae</taxon>
        <taxon>Pseudoalteromonas</taxon>
    </lineage>
</organism>
<feature type="domain" description="Polysaccharide pyruvyl transferase" evidence="1">
    <location>
        <begin position="11"/>
        <end position="297"/>
    </location>
</feature>
<comment type="caution">
    <text evidence="2">The sequence shown here is derived from an EMBL/GenBank/DDBJ whole genome shotgun (WGS) entry which is preliminary data.</text>
</comment>
<proteinExistence type="predicted"/>
<keyword evidence="3" id="KW-1185">Reference proteome</keyword>
<dbReference type="HOGENOM" id="CLU_065576_0_0_6"/>
<gene>
    <name evidence="2" type="ORF">PTD2_18540</name>
</gene>
<sequence>MIVLHSYSTKNSGDGLLVDLTKEVALEANLGPVSKLVSLDKSSFNGFDSIYEPEIINKGFFGKLKYGIKSLINVYLKIDLFRGYLPDDSNEPIIAVGGGYMRGRTKLESLKTFLAHVPQLIWASRQNKAVTIYLPQSIGPFNGPLRKLIKNRMKQLDVIFARDDLTVKELQLDNVVRVPDLAVQELAMQYSKSKHQINFDKVYLIARAVKVPGEENYISKLIELKKLIPNLEPLIQSEGRGNNDISFYQKLGWSGPLRKVKDVLNDPQNRGVVISVRLHGSLQSMISGCPSIHLSYERKGFGAFSDLGVSEYCHGFKSFNPKLIEKQVNALKSDATDYWNSINMNVGSVLEKRKLMINTIKTARNRYQ</sequence>
<dbReference type="RefSeq" id="WP_009839680.1">
    <property type="nucleotide sequence ID" value="NZ_CH959301.1"/>
</dbReference>
<dbReference type="Pfam" id="PF04230">
    <property type="entry name" value="PS_pyruv_trans"/>
    <property type="match status" value="1"/>
</dbReference>
<dbReference type="PANTHER" id="PTHR36836">
    <property type="entry name" value="COLANIC ACID BIOSYNTHESIS PROTEIN WCAK"/>
    <property type="match status" value="1"/>
</dbReference>
<protein>
    <recommendedName>
        <fullName evidence="1">Polysaccharide pyruvyl transferase domain-containing protein</fullName>
    </recommendedName>
</protein>
<dbReference type="EMBL" id="AAOH01000005">
    <property type="protein sequence ID" value="EAR27848.1"/>
    <property type="molecule type" value="Genomic_DNA"/>
</dbReference>
<dbReference type="Proteomes" id="UP000006201">
    <property type="component" value="Unassembled WGS sequence"/>
</dbReference>
<reference evidence="2 3" key="1">
    <citation type="submission" date="2006-02" db="EMBL/GenBank/DDBJ databases">
        <authorList>
            <person name="Moran M.A."/>
            <person name="Kjelleberg S."/>
            <person name="Egan S."/>
            <person name="Saunders N."/>
            <person name="Thomas T."/>
            <person name="Ferriera S."/>
            <person name="Johnson J."/>
            <person name="Kravitz S."/>
            <person name="Halpern A."/>
            <person name="Remington K."/>
            <person name="Beeson K."/>
            <person name="Tran B."/>
            <person name="Rogers Y.-H."/>
            <person name="Friedman R."/>
            <person name="Venter J.C."/>
        </authorList>
    </citation>
    <scope>NUCLEOTIDE SEQUENCE [LARGE SCALE GENOMIC DNA]</scope>
    <source>
        <strain evidence="2 3">D2</strain>
    </source>
</reference>
<dbReference type="eggNOG" id="COG2327">
    <property type="taxonomic scope" value="Bacteria"/>
</dbReference>
<dbReference type="PANTHER" id="PTHR36836:SF1">
    <property type="entry name" value="COLANIC ACID BIOSYNTHESIS PROTEIN WCAK"/>
    <property type="match status" value="1"/>
</dbReference>
<dbReference type="STRING" id="87626.PTD2_18540"/>